<dbReference type="Proteomes" id="UP000016935">
    <property type="component" value="Unassembled WGS sequence"/>
</dbReference>
<keyword evidence="3" id="KW-0560">Oxidoreductase</keyword>
<reference evidence="4 5" key="1">
    <citation type="journal article" date="2012" name="PLoS Pathog.">
        <title>Diverse lifestyles and strategies of plant pathogenesis encoded in the genomes of eighteen Dothideomycetes fungi.</title>
        <authorList>
            <person name="Ohm R.A."/>
            <person name="Feau N."/>
            <person name="Henrissat B."/>
            <person name="Schoch C.L."/>
            <person name="Horwitz B.A."/>
            <person name="Barry K.W."/>
            <person name="Condon B.J."/>
            <person name="Copeland A.C."/>
            <person name="Dhillon B."/>
            <person name="Glaser F."/>
            <person name="Hesse C.N."/>
            <person name="Kosti I."/>
            <person name="LaButti K."/>
            <person name="Lindquist E.A."/>
            <person name="Lucas S."/>
            <person name="Salamov A.A."/>
            <person name="Bradshaw R.E."/>
            <person name="Ciuffetti L."/>
            <person name="Hamelin R.C."/>
            <person name="Kema G.H.J."/>
            <person name="Lawrence C."/>
            <person name="Scott J.A."/>
            <person name="Spatafora J.W."/>
            <person name="Turgeon B.G."/>
            <person name="de Wit P.J.G.M."/>
            <person name="Zhong S."/>
            <person name="Goodwin S.B."/>
            <person name="Grigoriev I.V."/>
        </authorList>
    </citation>
    <scope>NUCLEOTIDE SEQUENCE [LARGE SCALE GENOMIC DNA]</scope>
    <source>
        <strain evidence="5">28A</strain>
    </source>
</reference>
<dbReference type="InterPro" id="IPR036291">
    <property type="entry name" value="NAD(P)-bd_dom_sf"/>
</dbReference>
<dbReference type="eggNOG" id="KOG0725">
    <property type="taxonomic scope" value="Eukaryota"/>
</dbReference>
<dbReference type="Pfam" id="PF13561">
    <property type="entry name" value="adh_short_C2"/>
    <property type="match status" value="1"/>
</dbReference>
<dbReference type="PROSITE" id="PS00061">
    <property type="entry name" value="ADH_SHORT"/>
    <property type="match status" value="1"/>
</dbReference>
<organism evidence="4 5">
    <name type="scientific">Exserohilum turcicum (strain 28A)</name>
    <name type="common">Northern leaf blight fungus</name>
    <name type="synonym">Setosphaeria turcica</name>
    <dbReference type="NCBI Taxonomy" id="671987"/>
    <lineage>
        <taxon>Eukaryota</taxon>
        <taxon>Fungi</taxon>
        <taxon>Dikarya</taxon>
        <taxon>Ascomycota</taxon>
        <taxon>Pezizomycotina</taxon>
        <taxon>Dothideomycetes</taxon>
        <taxon>Pleosporomycetidae</taxon>
        <taxon>Pleosporales</taxon>
        <taxon>Pleosporineae</taxon>
        <taxon>Pleosporaceae</taxon>
        <taxon>Exserohilum</taxon>
    </lineage>
</organism>
<name>R0J0R3_EXST2</name>
<dbReference type="AlphaFoldDB" id="R0J0R3"/>
<reference evidence="4 5" key="2">
    <citation type="journal article" date="2013" name="PLoS Genet.">
        <title>Comparative genome structure, secondary metabolite, and effector coding capacity across Cochliobolus pathogens.</title>
        <authorList>
            <person name="Condon B.J."/>
            <person name="Leng Y."/>
            <person name="Wu D."/>
            <person name="Bushley K.E."/>
            <person name="Ohm R.A."/>
            <person name="Otillar R."/>
            <person name="Martin J."/>
            <person name="Schackwitz W."/>
            <person name="Grimwood J."/>
            <person name="MohdZainudin N."/>
            <person name="Xue C."/>
            <person name="Wang R."/>
            <person name="Manning V.A."/>
            <person name="Dhillon B."/>
            <person name="Tu Z.J."/>
            <person name="Steffenson B.J."/>
            <person name="Salamov A."/>
            <person name="Sun H."/>
            <person name="Lowry S."/>
            <person name="LaButti K."/>
            <person name="Han J."/>
            <person name="Copeland A."/>
            <person name="Lindquist E."/>
            <person name="Barry K."/>
            <person name="Schmutz J."/>
            <person name="Baker S.E."/>
            <person name="Ciuffetti L.M."/>
            <person name="Grigoriev I.V."/>
            <person name="Zhong S."/>
            <person name="Turgeon B.G."/>
        </authorList>
    </citation>
    <scope>NUCLEOTIDE SEQUENCE [LARGE SCALE GENOMIC DNA]</scope>
    <source>
        <strain evidence="5">28A</strain>
    </source>
</reference>
<dbReference type="PRINTS" id="PR00081">
    <property type="entry name" value="GDHRDH"/>
</dbReference>
<sequence length="282" mass="29862">MADFDPSNVFNVKGMVAVITGGGTGLGLMMAQALEANGAIVYILGRREEVLKQAAATAKHGNIHYFKADVTSKADLSAAADHIGAKSGYVNLVIANSGITGPTLHGLNKGASLAETQKYLWNWDSDEFNQTFTLNTTAAFFTAVAFLDLLDKGNKAGNIEQKSQVVFVSSAGAFSRMPMAGYAYAGSKAAIIHIMKQLATSFAQHGIRSNALAPGLFPSEMSAPILAKQEVWPRDFIPEERPGDIKDMAGAVLFLTSRAGAYVNGTVLLQEGGRLSIIPATY</sequence>
<evidence type="ECO:0000313" key="5">
    <source>
        <dbReference type="Proteomes" id="UP000016935"/>
    </source>
</evidence>
<dbReference type="Gene3D" id="3.40.50.720">
    <property type="entry name" value="NAD(P)-binding Rossmann-like Domain"/>
    <property type="match status" value="1"/>
</dbReference>
<keyword evidence="2" id="KW-0521">NADP</keyword>
<gene>
    <name evidence="4" type="ORF">SETTUDRAFT_167257</name>
</gene>
<evidence type="ECO:0000256" key="1">
    <source>
        <dbReference type="ARBA" id="ARBA00006484"/>
    </source>
</evidence>
<proteinExistence type="inferred from homology"/>
<dbReference type="InterPro" id="IPR052178">
    <property type="entry name" value="Sec_Metab_Biosynth_SDR"/>
</dbReference>
<dbReference type="GO" id="GO:0016491">
    <property type="term" value="F:oxidoreductase activity"/>
    <property type="evidence" value="ECO:0007669"/>
    <property type="project" value="UniProtKB-KW"/>
</dbReference>
<dbReference type="STRING" id="671987.R0J0R3"/>
<dbReference type="CDD" id="cd05233">
    <property type="entry name" value="SDR_c"/>
    <property type="match status" value="1"/>
</dbReference>
<evidence type="ECO:0000256" key="3">
    <source>
        <dbReference type="ARBA" id="ARBA00023002"/>
    </source>
</evidence>
<evidence type="ECO:0000256" key="2">
    <source>
        <dbReference type="ARBA" id="ARBA00022857"/>
    </source>
</evidence>
<accession>R0J0R3</accession>
<dbReference type="RefSeq" id="XP_008022227.1">
    <property type="nucleotide sequence ID" value="XM_008024036.1"/>
</dbReference>
<dbReference type="SUPFAM" id="SSF51735">
    <property type="entry name" value="NAD(P)-binding Rossmann-fold domains"/>
    <property type="match status" value="1"/>
</dbReference>
<dbReference type="InterPro" id="IPR020904">
    <property type="entry name" value="Sc_DH/Rdtase_CS"/>
</dbReference>
<dbReference type="HOGENOM" id="CLU_010194_12_1_1"/>
<keyword evidence="5" id="KW-1185">Reference proteome</keyword>
<evidence type="ECO:0008006" key="6">
    <source>
        <dbReference type="Google" id="ProtNLM"/>
    </source>
</evidence>
<comment type="similarity">
    <text evidence="1">Belongs to the short-chain dehydrogenases/reductases (SDR) family.</text>
</comment>
<dbReference type="InterPro" id="IPR002347">
    <property type="entry name" value="SDR_fam"/>
</dbReference>
<dbReference type="OrthoDB" id="2898618at2759"/>
<dbReference type="EMBL" id="KB908493">
    <property type="protein sequence ID" value="EOA90361.1"/>
    <property type="molecule type" value="Genomic_DNA"/>
</dbReference>
<dbReference type="GeneID" id="19400099"/>
<evidence type="ECO:0000313" key="4">
    <source>
        <dbReference type="EMBL" id="EOA90361.1"/>
    </source>
</evidence>
<dbReference type="PANTHER" id="PTHR43618:SF18">
    <property type="entry name" value="SHORT CHAIN DEHYDROGENASE_REDUCTASE FAMILY (AFU_ORTHOLOGUE AFUA_5G12480)"/>
    <property type="match status" value="1"/>
</dbReference>
<protein>
    <recommendedName>
        <fullName evidence="6">NAD(P)-binding protein</fullName>
    </recommendedName>
</protein>
<dbReference type="PANTHER" id="PTHR43618">
    <property type="entry name" value="7-ALPHA-HYDROXYSTEROID DEHYDROGENASE"/>
    <property type="match status" value="1"/>
</dbReference>